<reference evidence="2" key="1">
    <citation type="journal article" date="2012" name="MBio">
        <title>Comparative genome analysis of Trichophyton rubrum and related dermatophytes reveals candidate genes involved in infection.</title>
        <authorList>
            <person name="Martinez D.A."/>
            <person name="Oliver B.G."/>
            <person name="Graeser Y."/>
            <person name="Goldberg J.M."/>
            <person name="Li W."/>
            <person name="Martinez-Rossi N.M."/>
            <person name="Monod M."/>
            <person name="Shelest E."/>
            <person name="Barton R.C."/>
            <person name="Birch E."/>
            <person name="Brakhage A.A."/>
            <person name="Chen Z."/>
            <person name="Gurr S.J."/>
            <person name="Heiman D."/>
            <person name="Heitman J."/>
            <person name="Kosti I."/>
            <person name="Rossi A."/>
            <person name="Saif S."/>
            <person name="Samalova M."/>
            <person name="Saunders C.W."/>
            <person name="Shea T."/>
            <person name="Summerbell R.C."/>
            <person name="Xu J."/>
            <person name="Young S."/>
            <person name="Zeng Q."/>
            <person name="Birren B.W."/>
            <person name="Cuomo C.A."/>
            <person name="White T.C."/>
        </authorList>
    </citation>
    <scope>NUCLEOTIDE SEQUENCE [LARGE SCALE GENOMIC DNA]</scope>
    <source>
        <strain evidence="2">ATCC MYA-4604 / CBS 118893</strain>
    </source>
</reference>
<proteinExistence type="predicted"/>
<sequence length="54" mass="5533">MSASPVVVVVASATRIGIINVTTGRPEPLAVDMESATVSVVLAKVDVATLRPRS</sequence>
<protein>
    <submittedName>
        <fullName evidence="1">Uncharacterized protein</fullName>
    </submittedName>
</protein>
<gene>
    <name evidence="1" type="ORF">MGYG_09145</name>
</gene>
<dbReference type="Proteomes" id="UP000002669">
    <property type="component" value="Unassembled WGS sequence"/>
</dbReference>
<accession>E4V2J7</accession>
<organism evidence="2">
    <name type="scientific">Arthroderma gypseum (strain ATCC MYA-4604 / CBS 118893)</name>
    <name type="common">Microsporum gypseum</name>
    <dbReference type="NCBI Taxonomy" id="535722"/>
    <lineage>
        <taxon>Eukaryota</taxon>
        <taxon>Fungi</taxon>
        <taxon>Dikarya</taxon>
        <taxon>Ascomycota</taxon>
        <taxon>Pezizomycotina</taxon>
        <taxon>Eurotiomycetes</taxon>
        <taxon>Eurotiomycetidae</taxon>
        <taxon>Onygenales</taxon>
        <taxon>Arthrodermataceae</taxon>
        <taxon>Nannizzia</taxon>
    </lineage>
</organism>
<name>E4V2J7_ARTGP</name>
<dbReference type="InParanoid" id="E4V2J7"/>
<dbReference type="EMBL" id="DS989827">
    <property type="protein sequence ID" value="EFR04262.1"/>
    <property type="molecule type" value="Genomic_DNA"/>
</dbReference>
<dbReference type="HOGENOM" id="CLU_3049891_0_0_1"/>
<dbReference type="AlphaFoldDB" id="E4V2J7"/>
<evidence type="ECO:0000313" key="2">
    <source>
        <dbReference type="Proteomes" id="UP000002669"/>
    </source>
</evidence>
<dbReference type="GeneID" id="10026520"/>
<evidence type="ECO:0000313" key="1">
    <source>
        <dbReference type="EMBL" id="EFR04262.1"/>
    </source>
</evidence>
<keyword evidence="2" id="KW-1185">Reference proteome</keyword>
<dbReference type="RefSeq" id="XP_003171270.1">
    <property type="nucleotide sequence ID" value="XM_003171222.1"/>
</dbReference>
<dbReference type="VEuPathDB" id="FungiDB:MGYG_09145"/>